<sequence>MARLVLDDEATFFFLSLVEQFPALWDMSSEDYSRSHLKNSIWQQIGAEMGARYPQFAPYSVEALKVLLQNKRRNFRDEKKKILKTKSGQPASDGYMGKWKFFKALMFLDTVDGNSGKRGLSDDFGGGTEVDGASLLKRPARPGYARQRVSAFGFGVGVELEDIKGRFREYRRLANTGAKTWSSTTRLLYSLRHQKFGRLVCKLCTEGALARRSGLS</sequence>
<gene>
    <name evidence="1" type="ORF">HPB47_016716</name>
</gene>
<proteinExistence type="predicted"/>
<name>A0AC60QQD4_IXOPE</name>
<keyword evidence="2" id="KW-1185">Reference proteome</keyword>
<organism evidence="1 2">
    <name type="scientific">Ixodes persulcatus</name>
    <name type="common">Taiga tick</name>
    <dbReference type="NCBI Taxonomy" id="34615"/>
    <lineage>
        <taxon>Eukaryota</taxon>
        <taxon>Metazoa</taxon>
        <taxon>Ecdysozoa</taxon>
        <taxon>Arthropoda</taxon>
        <taxon>Chelicerata</taxon>
        <taxon>Arachnida</taxon>
        <taxon>Acari</taxon>
        <taxon>Parasitiformes</taxon>
        <taxon>Ixodida</taxon>
        <taxon>Ixodoidea</taxon>
        <taxon>Ixodidae</taxon>
        <taxon>Ixodinae</taxon>
        <taxon>Ixodes</taxon>
    </lineage>
</organism>
<protein>
    <submittedName>
        <fullName evidence="1">Uncharacterized protein</fullName>
    </submittedName>
</protein>
<dbReference type="EMBL" id="JABSTQ010005479">
    <property type="protein sequence ID" value="KAG0439226.1"/>
    <property type="molecule type" value="Genomic_DNA"/>
</dbReference>
<comment type="caution">
    <text evidence="1">The sequence shown here is derived from an EMBL/GenBank/DDBJ whole genome shotgun (WGS) entry which is preliminary data.</text>
</comment>
<accession>A0AC60QQD4</accession>
<reference evidence="1 2" key="1">
    <citation type="journal article" date="2020" name="Cell">
        <title>Large-Scale Comparative Analyses of Tick Genomes Elucidate Their Genetic Diversity and Vector Capacities.</title>
        <authorList>
            <consortium name="Tick Genome and Microbiome Consortium (TIGMIC)"/>
            <person name="Jia N."/>
            <person name="Wang J."/>
            <person name="Shi W."/>
            <person name="Du L."/>
            <person name="Sun Y."/>
            <person name="Zhan W."/>
            <person name="Jiang J.F."/>
            <person name="Wang Q."/>
            <person name="Zhang B."/>
            <person name="Ji P."/>
            <person name="Bell-Sakyi L."/>
            <person name="Cui X.M."/>
            <person name="Yuan T.T."/>
            <person name="Jiang B.G."/>
            <person name="Yang W.F."/>
            <person name="Lam T.T."/>
            <person name="Chang Q.C."/>
            <person name="Ding S.J."/>
            <person name="Wang X.J."/>
            <person name="Zhu J.G."/>
            <person name="Ruan X.D."/>
            <person name="Zhao L."/>
            <person name="Wei J.T."/>
            <person name="Ye R.Z."/>
            <person name="Que T.C."/>
            <person name="Du C.H."/>
            <person name="Zhou Y.H."/>
            <person name="Cheng J.X."/>
            <person name="Dai P.F."/>
            <person name="Guo W.B."/>
            <person name="Han X.H."/>
            <person name="Huang E.J."/>
            <person name="Li L.F."/>
            <person name="Wei W."/>
            <person name="Gao Y.C."/>
            <person name="Liu J.Z."/>
            <person name="Shao H.Z."/>
            <person name="Wang X."/>
            <person name="Wang C.C."/>
            <person name="Yang T.C."/>
            <person name="Huo Q.B."/>
            <person name="Li W."/>
            <person name="Chen H.Y."/>
            <person name="Chen S.E."/>
            <person name="Zhou L.G."/>
            <person name="Ni X.B."/>
            <person name="Tian J.H."/>
            <person name="Sheng Y."/>
            <person name="Liu T."/>
            <person name="Pan Y.S."/>
            <person name="Xia L.Y."/>
            <person name="Li J."/>
            <person name="Zhao F."/>
            <person name="Cao W.C."/>
        </authorList>
    </citation>
    <scope>NUCLEOTIDE SEQUENCE [LARGE SCALE GENOMIC DNA]</scope>
    <source>
        <strain evidence="1">Iper-2018</strain>
    </source>
</reference>
<evidence type="ECO:0000313" key="1">
    <source>
        <dbReference type="EMBL" id="KAG0439226.1"/>
    </source>
</evidence>
<dbReference type="Proteomes" id="UP000805193">
    <property type="component" value="Unassembled WGS sequence"/>
</dbReference>
<evidence type="ECO:0000313" key="2">
    <source>
        <dbReference type="Proteomes" id="UP000805193"/>
    </source>
</evidence>